<keyword evidence="1" id="KW-0812">Transmembrane</keyword>
<evidence type="ECO:0000256" key="1">
    <source>
        <dbReference type="SAM" id="Phobius"/>
    </source>
</evidence>
<protein>
    <submittedName>
        <fullName evidence="2">Uncharacterized protein (UPF0333 family)</fullName>
    </submittedName>
</protein>
<name>A0ABT9VWE6_9BACI</name>
<dbReference type="Proteomes" id="UP001235840">
    <property type="component" value="Unassembled WGS sequence"/>
</dbReference>
<organism evidence="2 3">
    <name type="scientific">Caldalkalibacillus horti</name>
    <dbReference type="NCBI Taxonomy" id="77523"/>
    <lineage>
        <taxon>Bacteria</taxon>
        <taxon>Bacillati</taxon>
        <taxon>Bacillota</taxon>
        <taxon>Bacilli</taxon>
        <taxon>Bacillales</taxon>
        <taxon>Bacillaceae</taxon>
        <taxon>Caldalkalibacillus</taxon>
    </lineage>
</organism>
<comment type="caution">
    <text evidence="2">The sequence shown here is derived from an EMBL/GenBank/DDBJ whole genome shotgun (WGS) entry which is preliminary data.</text>
</comment>
<dbReference type="RefSeq" id="WP_307392005.1">
    <property type="nucleotide sequence ID" value="NZ_BAAADK010000045.1"/>
</dbReference>
<evidence type="ECO:0000313" key="3">
    <source>
        <dbReference type="Proteomes" id="UP001235840"/>
    </source>
</evidence>
<evidence type="ECO:0000313" key="2">
    <source>
        <dbReference type="EMBL" id="MDQ0165215.1"/>
    </source>
</evidence>
<proteinExistence type="predicted"/>
<dbReference type="EMBL" id="JAUSTY010000004">
    <property type="protein sequence ID" value="MDQ0165215.1"/>
    <property type="molecule type" value="Genomic_DNA"/>
</dbReference>
<reference evidence="2 3" key="1">
    <citation type="submission" date="2023-07" db="EMBL/GenBank/DDBJ databases">
        <title>Genomic Encyclopedia of Type Strains, Phase IV (KMG-IV): sequencing the most valuable type-strain genomes for metagenomic binning, comparative biology and taxonomic classification.</title>
        <authorList>
            <person name="Goeker M."/>
        </authorList>
    </citation>
    <scope>NUCLEOTIDE SEQUENCE [LARGE SCALE GENOMIC DNA]</scope>
    <source>
        <strain evidence="2 3">DSM 12751</strain>
    </source>
</reference>
<feature type="transmembrane region" description="Helical" evidence="1">
    <location>
        <begin position="34"/>
        <end position="52"/>
    </location>
</feature>
<gene>
    <name evidence="2" type="ORF">J2S11_001115</name>
</gene>
<keyword evidence="1" id="KW-0472">Membrane</keyword>
<accession>A0ABT9VWE6</accession>
<keyword evidence="3" id="KW-1185">Reference proteome</keyword>
<keyword evidence="1" id="KW-1133">Transmembrane helix</keyword>
<sequence length="79" mass="8114">MLNIYVKAKAMASNLNQRVESLVKNEKGSISLEWIMIGLLGVAIIGVVATWLSESGSGGTLGNAILSKLADLVGNIGGG</sequence>